<evidence type="ECO:0000256" key="5">
    <source>
        <dbReference type="SAM" id="Phobius"/>
    </source>
</evidence>
<keyword evidence="7" id="KW-1185">Reference proteome</keyword>
<reference evidence="6 7" key="2">
    <citation type="submission" date="2019-02" db="EMBL/GenBank/DDBJ databases">
        <title>'Lichenibacterium ramalinii' gen. nov. sp. nov., 'Lichenibacterium minor' gen. nov. sp. nov.</title>
        <authorList>
            <person name="Pankratov T."/>
        </authorList>
    </citation>
    <scope>NUCLEOTIDE SEQUENCE [LARGE SCALE GENOMIC DNA]</scope>
    <source>
        <strain evidence="6 7">RmlP001</strain>
    </source>
</reference>
<dbReference type="Proteomes" id="UP000289411">
    <property type="component" value="Unassembled WGS sequence"/>
</dbReference>
<comment type="caution">
    <text evidence="6">The sequence shown here is derived from an EMBL/GenBank/DDBJ whole genome shotgun (WGS) entry which is preliminary data.</text>
</comment>
<evidence type="ECO:0000256" key="3">
    <source>
        <dbReference type="ARBA" id="ARBA00022989"/>
    </source>
</evidence>
<comment type="subcellular location">
    <subcellularLocation>
        <location evidence="1">Membrane</location>
        <topology evidence="1">Multi-pass membrane protein</topology>
    </subcellularLocation>
</comment>
<feature type="transmembrane region" description="Helical" evidence="5">
    <location>
        <begin position="51"/>
        <end position="68"/>
    </location>
</feature>
<feature type="transmembrane region" description="Helical" evidence="5">
    <location>
        <begin position="115"/>
        <end position="135"/>
    </location>
</feature>
<protein>
    <submittedName>
        <fullName evidence="6">DoxX family protein</fullName>
    </submittedName>
</protein>
<dbReference type="Pfam" id="PF13564">
    <property type="entry name" value="DoxX_2"/>
    <property type="match status" value="1"/>
</dbReference>
<evidence type="ECO:0000256" key="4">
    <source>
        <dbReference type="ARBA" id="ARBA00023136"/>
    </source>
</evidence>
<keyword evidence="4 5" id="KW-0472">Membrane</keyword>
<dbReference type="OrthoDB" id="8856615at2"/>
<dbReference type="InterPro" id="IPR032808">
    <property type="entry name" value="DoxX"/>
</dbReference>
<feature type="transmembrane region" description="Helical" evidence="5">
    <location>
        <begin position="75"/>
        <end position="95"/>
    </location>
</feature>
<dbReference type="PANTHER" id="PTHR36974:SF1">
    <property type="entry name" value="DOXX FAMILY MEMBRANE PROTEIN"/>
    <property type="match status" value="1"/>
</dbReference>
<accession>A0A4V1RIC2</accession>
<dbReference type="EMBL" id="QYBC01000015">
    <property type="protein sequence ID" value="RYB03237.1"/>
    <property type="molecule type" value="Genomic_DNA"/>
</dbReference>
<gene>
    <name evidence="6" type="ORF">D3272_17590</name>
</gene>
<dbReference type="GO" id="GO:0016020">
    <property type="term" value="C:membrane"/>
    <property type="evidence" value="ECO:0007669"/>
    <property type="project" value="UniProtKB-SubCell"/>
</dbReference>
<evidence type="ECO:0000256" key="2">
    <source>
        <dbReference type="ARBA" id="ARBA00022692"/>
    </source>
</evidence>
<keyword evidence="3 5" id="KW-1133">Transmembrane helix</keyword>
<feature type="transmembrane region" description="Helical" evidence="5">
    <location>
        <begin position="13"/>
        <end position="31"/>
    </location>
</feature>
<dbReference type="RefSeq" id="WP_129220525.1">
    <property type="nucleotide sequence ID" value="NZ_QYBC01000015.1"/>
</dbReference>
<sequence>MTPEPTTHPRSRAAARLALAAVYAGIGIVHVTAPDAFLPIMPDWVPMPRDVVLATGACELAGAAALLTPRLRRAAGWAFAAYAVCVFPANIKHAVDNVHVPPIPSSWWYHGPRLAFQPVFVWWALWAAGVVDWPFGGRATVRRQGGDAIKG</sequence>
<organism evidence="6 7">
    <name type="scientific">Lichenibacterium ramalinae</name>
    <dbReference type="NCBI Taxonomy" id="2316527"/>
    <lineage>
        <taxon>Bacteria</taxon>
        <taxon>Pseudomonadati</taxon>
        <taxon>Pseudomonadota</taxon>
        <taxon>Alphaproteobacteria</taxon>
        <taxon>Hyphomicrobiales</taxon>
        <taxon>Lichenihabitantaceae</taxon>
        <taxon>Lichenibacterium</taxon>
    </lineage>
</organism>
<keyword evidence="2 5" id="KW-0812">Transmembrane</keyword>
<proteinExistence type="predicted"/>
<dbReference type="PANTHER" id="PTHR36974">
    <property type="entry name" value="MEMBRANE PROTEIN-RELATED"/>
    <property type="match status" value="1"/>
</dbReference>
<reference evidence="6 7" key="1">
    <citation type="submission" date="2018-09" db="EMBL/GenBank/DDBJ databases">
        <authorList>
            <person name="Grouzdev D.S."/>
            <person name="Krutkina M.S."/>
        </authorList>
    </citation>
    <scope>NUCLEOTIDE SEQUENCE [LARGE SCALE GENOMIC DNA]</scope>
    <source>
        <strain evidence="6 7">RmlP001</strain>
    </source>
</reference>
<evidence type="ECO:0000313" key="6">
    <source>
        <dbReference type="EMBL" id="RYB03237.1"/>
    </source>
</evidence>
<dbReference type="AlphaFoldDB" id="A0A4V1RIC2"/>
<evidence type="ECO:0000256" key="1">
    <source>
        <dbReference type="ARBA" id="ARBA00004141"/>
    </source>
</evidence>
<name>A0A4V1RIC2_9HYPH</name>
<evidence type="ECO:0000313" key="7">
    <source>
        <dbReference type="Proteomes" id="UP000289411"/>
    </source>
</evidence>